<reference evidence="1 2" key="1">
    <citation type="journal article" date="2018" name="Sci. Rep.">
        <title>Genomic signatures of local adaptation to the degree of environmental predictability in rotifers.</title>
        <authorList>
            <person name="Franch-Gras L."/>
            <person name="Hahn C."/>
            <person name="Garcia-Roger E.M."/>
            <person name="Carmona M.J."/>
            <person name="Serra M."/>
            <person name="Gomez A."/>
        </authorList>
    </citation>
    <scope>NUCLEOTIDE SEQUENCE [LARGE SCALE GENOMIC DNA]</scope>
    <source>
        <strain evidence="1">HYR1</strain>
    </source>
</reference>
<accession>A0A3M7PGT1</accession>
<dbReference type="EMBL" id="REGN01011086">
    <property type="protein sequence ID" value="RMZ97930.1"/>
    <property type="molecule type" value="Genomic_DNA"/>
</dbReference>
<gene>
    <name evidence="1" type="ORF">BpHYR1_026707</name>
</gene>
<keyword evidence="2" id="KW-1185">Reference proteome</keyword>
<comment type="caution">
    <text evidence="1">The sequence shown here is derived from an EMBL/GenBank/DDBJ whole genome shotgun (WGS) entry which is preliminary data.</text>
</comment>
<proteinExistence type="predicted"/>
<name>A0A3M7PGT1_BRAPC</name>
<dbReference type="Proteomes" id="UP000276133">
    <property type="component" value="Unassembled WGS sequence"/>
</dbReference>
<evidence type="ECO:0000313" key="1">
    <source>
        <dbReference type="EMBL" id="RMZ97930.1"/>
    </source>
</evidence>
<evidence type="ECO:0000313" key="2">
    <source>
        <dbReference type="Proteomes" id="UP000276133"/>
    </source>
</evidence>
<organism evidence="1 2">
    <name type="scientific">Brachionus plicatilis</name>
    <name type="common">Marine rotifer</name>
    <name type="synonym">Brachionus muelleri</name>
    <dbReference type="NCBI Taxonomy" id="10195"/>
    <lineage>
        <taxon>Eukaryota</taxon>
        <taxon>Metazoa</taxon>
        <taxon>Spiralia</taxon>
        <taxon>Gnathifera</taxon>
        <taxon>Rotifera</taxon>
        <taxon>Eurotatoria</taxon>
        <taxon>Monogononta</taxon>
        <taxon>Pseudotrocha</taxon>
        <taxon>Ploima</taxon>
        <taxon>Brachionidae</taxon>
        <taxon>Brachionus</taxon>
    </lineage>
</organism>
<dbReference type="AlphaFoldDB" id="A0A3M7PGT1"/>
<sequence length="86" mass="9797">MLLRSYLNFEQATVRISAENSVSISSVIPILQALLNQLELDNDASCFRNSLATAFKKSLSFYIKKYGYFKNEFLFAAAFLDPRMTT</sequence>
<protein>
    <submittedName>
        <fullName evidence="1">Uncharacterized protein</fullName>
    </submittedName>
</protein>